<dbReference type="SMART" id="SM00518">
    <property type="entry name" value="AP2Ec"/>
    <property type="match status" value="1"/>
</dbReference>
<dbReference type="Pfam" id="PF01261">
    <property type="entry name" value="AP_endonuc_2"/>
    <property type="match status" value="1"/>
</dbReference>
<dbReference type="InterPro" id="IPR013022">
    <property type="entry name" value="Xyl_isomerase-like_TIM-brl"/>
</dbReference>
<name>A0A2M7UU49_9BACT</name>
<dbReference type="InterPro" id="IPR050312">
    <property type="entry name" value="IolE/XylAMocC-like"/>
</dbReference>
<evidence type="ECO:0000313" key="2">
    <source>
        <dbReference type="EMBL" id="PIZ87054.1"/>
    </source>
</evidence>
<evidence type="ECO:0000313" key="3">
    <source>
        <dbReference type="Proteomes" id="UP000229166"/>
    </source>
</evidence>
<comment type="caution">
    <text evidence="2">The sequence shown here is derived from an EMBL/GenBank/DDBJ whole genome shotgun (WGS) entry which is preliminary data.</text>
</comment>
<dbReference type="Proteomes" id="UP000229166">
    <property type="component" value="Unassembled WGS sequence"/>
</dbReference>
<gene>
    <name evidence="2" type="ORF">COX92_02050</name>
</gene>
<dbReference type="PANTHER" id="PTHR12110:SF21">
    <property type="entry name" value="XYLOSE ISOMERASE-LIKE TIM BARREL DOMAIN-CONTAINING PROTEIN"/>
    <property type="match status" value="1"/>
</dbReference>
<dbReference type="SUPFAM" id="SSF51658">
    <property type="entry name" value="Xylose isomerase-like"/>
    <property type="match status" value="1"/>
</dbReference>
<organism evidence="2 3">
    <name type="scientific">Candidatus Nealsonbacteria bacterium CG_4_10_14_0_2_um_filter_40_15</name>
    <dbReference type="NCBI Taxonomy" id="1974682"/>
    <lineage>
        <taxon>Bacteria</taxon>
        <taxon>Candidatus Nealsoniibacteriota</taxon>
    </lineage>
</organism>
<dbReference type="AlphaFoldDB" id="A0A2M7UU49"/>
<dbReference type="EMBL" id="PFOZ01000040">
    <property type="protein sequence ID" value="PIZ87054.1"/>
    <property type="molecule type" value="Genomic_DNA"/>
</dbReference>
<dbReference type="PANTHER" id="PTHR12110">
    <property type="entry name" value="HYDROXYPYRUVATE ISOMERASE"/>
    <property type="match status" value="1"/>
</dbReference>
<dbReference type="GO" id="GO:0006281">
    <property type="term" value="P:DNA repair"/>
    <property type="evidence" value="ECO:0007669"/>
    <property type="project" value="InterPro"/>
</dbReference>
<reference evidence="3" key="1">
    <citation type="submission" date="2017-09" db="EMBL/GenBank/DDBJ databases">
        <title>Depth-based differentiation of microbial function through sediment-hosted aquifers and enrichment of novel symbionts in the deep terrestrial subsurface.</title>
        <authorList>
            <person name="Probst A.J."/>
            <person name="Ladd B."/>
            <person name="Jarett J.K."/>
            <person name="Geller-Mcgrath D.E."/>
            <person name="Sieber C.M.K."/>
            <person name="Emerson J.B."/>
            <person name="Anantharaman K."/>
            <person name="Thomas B.C."/>
            <person name="Malmstrom R."/>
            <person name="Stieglmeier M."/>
            <person name="Klingl A."/>
            <person name="Woyke T."/>
            <person name="Ryan C.M."/>
            <person name="Banfield J.F."/>
        </authorList>
    </citation>
    <scope>NUCLEOTIDE SEQUENCE [LARGE SCALE GENOMIC DNA]</scope>
</reference>
<dbReference type="Gene3D" id="3.20.20.150">
    <property type="entry name" value="Divalent-metal-dependent TIM barrel enzymes"/>
    <property type="match status" value="1"/>
</dbReference>
<dbReference type="InterPro" id="IPR001719">
    <property type="entry name" value="AP_endonuc_2"/>
</dbReference>
<accession>A0A2M7UU49</accession>
<protein>
    <recommendedName>
        <fullName evidence="1">Xylose isomerase-like TIM barrel domain-containing protein</fullName>
    </recommendedName>
</protein>
<sequence>MLKIREIKAKIGFIGTDRKSILEDLSFAIENGFNYYEIQAVKELEMGRAFNLKSGMIKQAKKISKENNISLILHASYFKSLCSVNHKISKEAFKFLKKEIILAGKIGAKQITIHGGELNNGTTIVKNFEILIEIENFKEIIKLGRKYGIKIGLENSFTLGKLCRTPEDLLKVLNSVKELGITFDIGHANLINLNPIKYFKKVKNFVIDIHIHDNDSKSDQHRLIGEGNINFKSFIRECKNSNYYGPLIFEVFPYKNVLKCREKFLNIWNQI</sequence>
<dbReference type="InterPro" id="IPR036237">
    <property type="entry name" value="Xyl_isomerase-like_sf"/>
</dbReference>
<feature type="domain" description="Xylose isomerase-like TIM barrel" evidence="1">
    <location>
        <begin position="27"/>
        <end position="253"/>
    </location>
</feature>
<dbReference type="GO" id="GO:0008270">
    <property type="term" value="F:zinc ion binding"/>
    <property type="evidence" value="ECO:0007669"/>
    <property type="project" value="InterPro"/>
</dbReference>
<proteinExistence type="predicted"/>
<evidence type="ECO:0000259" key="1">
    <source>
        <dbReference type="Pfam" id="PF01261"/>
    </source>
</evidence>
<dbReference type="GO" id="GO:0003677">
    <property type="term" value="F:DNA binding"/>
    <property type="evidence" value="ECO:0007669"/>
    <property type="project" value="InterPro"/>
</dbReference>